<dbReference type="GO" id="GO:0046373">
    <property type="term" value="P:L-arabinose metabolic process"/>
    <property type="evidence" value="ECO:0007669"/>
    <property type="project" value="InterPro"/>
</dbReference>
<accession>A0A5J5GCK0</accession>
<feature type="domain" description="Alpha-L-arabinofuranosidase C-terminal" evidence="9">
    <location>
        <begin position="291"/>
        <end position="481"/>
    </location>
</feature>
<reference evidence="10 11" key="1">
    <citation type="submission" date="2019-09" db="EMBL/GenBank/DDBJ databases">
        <title>Bacillus ochoae sp. nov., Paenibacillus whitsoniae sp. nov., Paenibacillus spiritus sp. nov. Isolated from the Mars Exploration Rover during spacecraft assembly.</title>
        <authorList>
            <person name="Seuylemezian A."/>
            <person name="Vaishampayan P."/>
        </authorList>
    </citation>
    <scope>NUCLEOTIDE SEQUENCE [LARGE SCALE GENOMIC DNA]</scope>
    <source>
        <strain evidence="10 11">MER_111</strain>
    </source>
</reference>
<keyword evidence="11" id="KW-1185">Reference proteome</keyword>
<sequence>MKLKADKSKGRISRHIYGHFAEHLGRCIYEGIWVGENSDIPNTEGYRTDVLEALRNLKIPVLRWPGGCFADEYHWKDGIGPREGRKRMVNTHWGGVTENNHFGTHEFFRLCELLDCEPYICGNVGSGTVQEMSEWVEYMTFDGESPMADWRRRNGREEPWRLKYFGVGNENWGCGGNMRPEYYADLYRRYQTYTRNYGDNRLYKIAGGPNVDDYHWTETLMREAGRFMDGLSLHYYTIPGSWEQKKSALGFDEADWAETMGKALHMDELITRHSAIMDQYDPEKRVGLIIDEWGTWFLCEPGTNPGFLYQQNSLRDALVAGIHLNIFHKHCGRVHMANLAQAVNVLQAPVLTEGDKLVLTPTYHVLEMYSVHQDNEYLELVFDSPMYTHGSQPLPQISATASRDGEGRIYLSLCNLSHCDGASLTIQVEGAETASVTGRILTHSDLEAHNTFEAPDRIQPAAFRGASLANGLLSCAVPAASVIVLELS</sequence>
<dbReference type="PANTHER" id="PTHR43576:SF2">
    <property type="entry name" value="INTRACELLULAR EXO-ALPHA-L-ARABINOFURANOSIDASE 2"/>
    <property type="match status" value="1"/>
</dbReference>
<evidence type="ECO:0000256" key="5">
    <source>
        <dbReference type="ARBA" id="ARBA00012670"/>
    </source>
</evidence>
<dbReference type="SUPFAM" id="SSF51011">
    <property type="entry name" value="Glycosyl hydrolase domain"/>
    <property type="match status" value="1"/>
</dbReference>
<protein>
    <recommendedName>
        <fullName evidence="5">non-reducing end alpha-L-arabinofuranosidase</fullName>
        <ecNumber evidence="5">3.2.1.55</ecNumber>
    </recommendedName>
</protein>
<dbReference type="InterPro" id="IPR013780">
    <property type="entry name" value="Glyco_hydro_b"/>
</dbReference>
<evidence type="ECO:0000256" key="4">
    <source>
        <dbReference type="ARBA" id="ARBA00011165"/>
    </source>
</evidence>
<comment type="catalytic activity">
    <reaction evidence="1">
        <text>Hydrolysis of terminal non-reducing alpha-L-arabinofuranoside residues in alpha-L-arabinosides.</text>
        <dbReference type="EC" id="3.2.1.55"/>
    </reaction>
</comment>
<proteinExistence type="inferred from homology"/>
<dbReference type="PANTHER" id="PTHR43576">
    <property type="entry name" value="ALPHA-L-ARABINOFURANOSIDASE C-RELATED"/>
    <property type="match status" value="1"/>
</dbReference>
<dbReference type="InterPro" id="IPR017853">
    <property type="entry name" value="GH"/>
</dbReference>
<dbReference type="InterPro" id="IPR010720">
    <property type="entry name" value="Alpha-L-AF_C"/>
</dbReference>
<dbReference type="AlphaFoldDB" id="A0A5J5GCK0"/>
<name>A0A5J5GCK0_9BACL</name>
<comment type="caution">
    <text evidence="10">The sequence shown here is derived from an EMBL/GenBank/DDBJ whole genome shotgun (WGS) entry which is preliminary data.</text>
</comment>
<comment type="pathway">
    <text evidence="2">Glycan metabolism.</text>
</comment>
<dbReference type="SUPFAM" id="SSF51445">
    <property type="entry name" value="(Trans)glycosidases"/>
    <property type="match status" value="1"/>
</dbReference>
<organism evidence="10 11">
    <name type="scientific">Paenibacillus spiritus</name>
    <dbReference type="NCBI Taxonomy" id="2496557"/>
    <lineage>
        <taxon>Bacteria</taxon>
        <taxon>Bacillati</taxon>
        <taxon>Bacillota</taxon>
        <taxon>Bacilli</taxon>
        <taxon>Bacillales</taxon>
        <taxon>Paenibacillaceae</taxon>
        <taxon>Paenibacillus</taxon>
    </lineage>
</organism>
<evidence type="ECO:0000256" key="2">
    <source>
        <dbReference type="ARBA" id="ARBA00004881"/>
    </source>
</evidence>
<evidence type="ECO:0000259" key="9">
    <source>
        <dbReference type="SMART" id="SM00813"/>
    </source>
</evidence>
<dbReference type="GO" id="GO:0046556">
    <property type="term" value="F:alpha-L-arabinofuranosidase activity"/>
    <property type="evidence" value="ECO:0007669"/>
    <property type="project" value="UniProtKB-EC"/>
</dbReference>
<dbReference type="Gene3D" id="3.20.20.80">
    <property type="entry name" value="Glycosidases"/>
    <property type="match status" value="1"/>
</dbReference>
<gene>
    <name evidence="10" type="ORF">F4V43_08080</name>
</gene>
<dbReference type="Pfam" id="PF06964">
    <property type="entry name" value="Alpha-L-AF_C"/>
    <property type="match status" value="1"/>
</dbReference>
<evidence type="ECO:0000313" key="11">
    <source>
        <dbReference type="Proteomes" id="UP000367750"/>
    </source>
</evidence>
<evidence type="ECO:0000256" key="3">
    <source>
        <dbReference type="ARBA" id="ARBA00007186"/>
    </source>
</evidence>
<dbReference type="EMBL" id="VYKK01000008">
    <property type="protein sequence ID" value="KAA9005522.1"/>
    <property type="molecule type" value="Genomic_DNA"/>
</dbReference>
<evidence type="ECO:0000256" key="1">
    <source>
        <dbReference type="ARBA" id="ARBA00001462"/>
    </source>
</evidence>
<keyword evidence="7" id="KW-0119">Carbohydrate metabolism</keyword>
<keyword evidence="6" id="KW-0378">Hydrolase</keyword>
<dbReference type="RefSeq" id="WP_150457834.1">
    <property type="nucleotide sequence ID" value="NZ_VYKK01000008.1"/>
</dbReference>
<dbReference type="SMART" id="SM00813">
    <property type="entry name" value="Alpha-L-AF_C"/>
    <property type="match status" value="1"/>
</dbReference>
<comment type="subunit">
    <text evidence="4">Homohexamer; trimer of dimers.</text>
</comment>
<dbReference type="Pfam" id="PF22848">
    <property type="entry name" value="ASD1_dom"/>
    <property type="match status" value="1"/>
</dbReference>
<dbReference type="OrthoDB" id="9758333at2"/>
<evidence type="ECO:0000256" key="7">
    <source>
        <dbReference type="ARBA" id="ARBA00023277"/>
    </source>
</evidence>
<evidence type="ECO:0000313" key="10">
    <source>
        <dbReference type="EMBL" id="KAA9005522.1"/>
    </source>
</evidence>
<dbReference type="Proteomes" id="UP000367750">
    <property type="component" value="Unassembled WGS sequence"/>
</dbReference>
<keyword evidence="8" id="KW-0326">Glycosidase</keyword>
<dbReference type="EC" id="3.2.1.55" evidence="5"/>
<dbReference type="InterPro" id="IPR055235">
    <property type="entry name" value="ASD1_cat"/>
</dbReference>
<evidence type="ECO:0000256" key="8">
    <source>
        <dbReference type="ARBA" id="ARBA00023295"/>
    </source>
</evidence>
<dbReference type="GO" id="GO:0000272">
    <property type="term" value="P:polysaccharide catabolic process"/>
    <property type="evidence" value="ECO:0007669"/>
    <property type="project" value="TreeGrafter"/>
</dbReference>
<comment type="similarity">
    <text evidence="3">Belongs to the glycosyl hydrolase 51 family.</text>
</comment>
<dbReference type="Gene3D" id="2.60.40.1180">
    <property type="entry name" value="Golgi alpha-mannosidase II"/>
    <property type="match status" value="1"/>
</dbReference>
<evidence type="ECO:0000256" key="6">
    <source>
        <dbReference type="ARBA" id="ARBA00022801"/>
    </source>
</evidence>